<evidence type="ECO:0000313" key="5">
    <source>
        <dbReference type="Proteomes" id="UP000248897"/>
    </source>
</evidence>
<dbReference type="Pfam" id="PF06226">
    <property type="entry name" value="DUF1007"/>
    <property type="match status" value="1"/>
</dbReference>
<dbReference type="OrthoDB" id="5781652at2"/>
<protein>
    <submittedName>
        <fullName evidence="3">ABC-type uncharacterized transport system, periplasmic component</fullName>
    </submittedName>
    <submittedName>
        <fullName evidence="1">DUF1007 domain-containing protein</fullName>
    </submittedName>
    <submittedName>
        <fullName evidence="2">DUF1007 family protein</fullName>
    </submittedName>
</protein>
<proteinExistence type="predicted"/>
<evidence type="ECO:0000313" key="4">
    <source>
        <dbReference type="Proteomes" id="UP000248196"/>
    </source>
</evidence>
<dbReference type="Proteomes" id="UP000248897">
    <property type="component" value="Chromosome 1"/>
</dbReference>
<reference evidence="2 6" key="3">
    <citation type="submission" date="2020-12" db="EMBL/GenBank/DDBJ databases">
        <title>FDA dAtabase for Regulatory Grade micrObial Sequences (FDA-ARGOS): Supporting development and validation of Infectious Disease Dx tests.</title>
        <authorList>
            <person name="Sproer C."/>
            <person name="Gronow S."/>
            <person name="Severitt S."/>
            <person name="Schroder I."/>
            <person name="Tallon L."/>
            <person name="Sadzewicz L."/>
            <person name="Zhao X."/>
            <person name="Boylan J."/>
            <person name="Ott S."/>
            <person name="Bowen H."/>
            <person name="Vavikolanu K."/>
            <person name="Mehta A."/>
            <person name="Aluvathingal J."/>
            <person name="Nadendla S."/>
            <person name="Lowell S."/>
            <person name="Myers T."/>
            <person name="Yan Y."/>
            <person name="Sichtig H."/>
        </authorList>
    </citation>
    <scope>NUCLEOTIDE SEQUENCE [LARGE SCALE GENOMIC DNA]</scope>
    <source>
        <strain evidence="2 6">FDAARGOS_907</strain>
    </source>
</reference>
<dbReference type="Proteomes" id="UP000248196">
    <property type="component" value="Unassembled WGS sequence"/>
</dbReference>
<evidence type="ECO:0000313" key="3">
    <source>
        <dbReference type="EMBL" id="SQI44642.1"/>
    </source>
</evidence>
<dbReference type="EMBL" id="PESE01000007">
    <property type="protein sequence ID" value="PYD37203.1"/>
    <property type="molecule type" value="Genomic_DNA"/>
</dbReference>
<dbReference type="InterPro" id="IPR010412">
    <property type="entry name" value="DUF1007"/>
</dbReference>
<sequence>MLLYNNNEYRLMMKLRFIVAGFFALFSAGVVAHPHSFIDMNTTFVAKDQKLVGLKMVWVMDEITSADLLYDAQNAKSDSEVWKKLAAEVMANVLGQHYFTDVYRDGKPVKYLNLPTEYHLSRQGHQAVLEFVLPLAEPQPLAGKPFEISTYDPTYFVDMTYKDQTALHLPPEMAPQCKFSLMTPKPDSSLQAYALSLDKNDAPSEDMALGQQFAQRVTLQCQ</sequence>
<dbReference type="STRING" id="82996.ADP72_17010"/>
<dbReference type="InterPro" id="IPR016537">
    <property type="entry name" value="UCP008159_ABC"/>
</dbReference>
<accession>A0A2X4VCU7</accession>
<dbReference type="PIRSF" id="PIRSF008159">
    <property type="entry name" value="UCP008159_ABC"/>
    <property type="match status" value="1"/>
</dbReference>
<evidence type="ECO:0000313" key="2">
    <source>
        <dbReference type="EMBL" id="QPS19559.1"/>
    </source>
</evidence>
<evidence type="ECO:0000313" key="6">
    <source>
        <dbReference type="Proteomes" id="UP000594967"/>
    </source>
</evidence>
<dbReference type="EMBL" id="CP065673">
    <property type="protein sequence ID" value="QPS19559.1"/>
    <property type="molecule type" value="Genomic_DNA"/>
</dbReference>
<dbReference type="AlphaFoldDB" id="A0A2X4VCU7"/>
<name>A0A2X4VCU7_SERPL</name>
<keyword evidence="6" id="KW-1185">Reference proteome</keyword>
<reference evidence="3 5" key="2">
    <citation type="submission" date="2018-06" db="EMBL/GenBank/DDBJ databases">
        <authorList>
            <consortium name="Pathogen Informatics"/>
            <person name="Doyle S."/>
        </authorList>
    </citation>
    <scope>NUCLEOTIDE SEQUENCE [LARGE SCALE GENOMIC DNA]</scope>
    <source>
        <strain evidence="3 5">NCTC12961</strain>
    </source>
</reference>
<dbReference type="EMBL" id="LS483469">
    <property type="protein sequence ID" value="SQI44642.1"/>
    <property type="molecule type" value="Genomic_DNA"/>
</dbReference>
<organism evidence="3 5">
    <name type="scientific">Serratia plymuthica</name>
    <dbReference type="NCBI Taxonomy" id="82996"/>
    <lineage>
        <taxon>Bacteria</taxon>
        <taxon>Pseudomonadati</taxon>
        <taxon>Pseudomonadota</taxon>
        <taxon>Gammaproteobacteria</taxon>
        <taxon>Enterobacterales</taxon>
        <taxon>Yersiniaceae</taxon>
        <taxon>Serratia</taxon>
    </lineage>
</organism>
<gene>
    <name evidence="1" type="ORF">CT690_20055</name>
    <name evidence="2" type="ORF">I6G64_18510</name>
    <name evidence="3" type="ORF">NCTC12961_04515</name>
</gene>
<reference evidence="1 4" key="1">
    <citation type="submission" date="2017-11" db="EMBL/GenBank/DDBJ databases">
        <title>Genome sequence of the oocydin A producing rhizobacterium Serratia plymuthica 4Rx5.</title>
        <authorList>
            <person name="Matilla M.A."/>
            <person name="Udaondo Z."/>
            <person name="Salmond G.P.C."/>
        </authorList>
    </citation>
    <scope>NUCLEOTIDE SEQUENCE [LARGE SCALE GENOMIC DNA]</scope>
    <source>
        <strain evidence="1 4">4Rx5</strain>
    </source>
</reference>
<evidence type="ECO:0000313" key="1">
    <source>
        <dbReference type="EMBL" id="PYD37203.1"/>
    </source>
</evidence>
<dbReference type="Proteomes" id="UP000594967">
    <property type="component" value="Chromosome"/>
</dbReference>